<keyword evidence="3" id="KW-1185">Reference proteome</keyword>
<dbReference type="RefSeq" id="WP_111472006.1">
    <property type="nucleotide sequence ID" value="NZ_QLIX01000024.1"/>
</dbReference>
<feature type="chain" id="PRO_5016348273" evidence="1">
    <location>
        <begin position="25"/>
        <end position="257"/>
    </location>
</feature>
<dbReference type="GO" id="GO:0015689">
    <property type="term" value="P:molybdate ion transport"/>
    <property type="evidence" value="ECO:0007669"/>
    <property type="project" value="TreeGrafter"/>
</dbReference>
<dbReference type="Proteomes" id="UP000249065">
    <property type="component" value="Unassembled WGS sequence"/>
</dbReference>
<gene>
    <name evidence="2" type="ORF">DOO78_21880</name>
</gene>
<evidence type="ECO:0000313" key="2">
    <source>
        <dbReference type="EMBL" id="RAI56261.1"/>
    </source>
</evidence>
<dbReference type="GO" id="GO:0030973">
    <property type="term" value="F:molybdate ion binding"/>
    <property type="evidence" value="ECO:0007669"/>
    <property type="project" value="TreeGrafter"/>
</dbReference>
<comment type="caution">
    <text evidence="2">The sequence shown here is derived from an EMBL/GenBank/DDBJ whole genome shotgun (WGS) entry which is preliminary data.</text>
</comment>
<organism evidence="2 3">
    <name type="scientific">Roseicella frigidaeris</name>
    <dbReference type="NCBI Taxonomy" id="2230885"/>
    <lineage>
        <taxon>Bacteria</taxon>
        <taxon>Pseudomonadati</taxon>
        <taxon>Pseudomonadota</taxon>
        <taxon>Alphaproteobacteria</taxon>
        <taxon>Acetobacterales</taxon>
        <taxon>Roseomonadaceae</taxon>
        <taxon>Roseicella</taxon>
    </lineage>
</organism>
<protein>
    <submittedName>
        <fullName evidence="2">ABC transporter substrate-binding protein</fullName>
    </submittedName>
</protein>
<dbReference type="Gene3D" id="3.40.190.10">
    <property type="entry name" value="Periplasmic binding protein-like II"/>
    <property type="match status" value="2"/>
</dbReference>
<dbReference type="EMBL" id="QLIX01000024">
    <property type="protein sequence ID" value="RAI56261.1"/>
    <property type="molecule type" value="Genomic_DNA"/>
</dbReference>
<dbReference type="PANTHER" id="PTHR30632:SF11">
    <property type="entry name" value="BLR4797 PROTEIN"/>
    <property type="match status" value="1"/>
</dbReference>
<evidence type="ECO:0000256" key="1">
    <source>
        <dbReference type="SAM" id="SignalP"/>
    </source>
</evidence>
<dbReference type="Pfam" id="PF13531">
    <property type="entry name" value="SBP_bac_11"/>
    <property type="match status" value="1"/>
</dbReference>
<evidence type="ECO:0000313" key="3">
    <source>
        <dbReference type="Proteomes" id="UP000249065"/>
    </source>
</evidence>
<reference evidence="3" key="1">
    <citation type="submission" date="2018-06" db="EMBL/GenBank/DDBJ databases">
        <authorList>
            <person name="Khan S.A."/>
        </authorList>
    </citation>
    <scope>NUCLEOTIDE SEQUENCE [LARGE SCALE GENOMIC DNA]</scope>
    <source>
        <strain evidence="3">DB-1506</strain>
    </source>
</reference>
<dbReference type="SUPFAM" id="SSF53850">
    <property type="entry name" value="Periplasmic binding protein-like II"/>
    <property type="match status" value="1"/>
</dbReference>
<sequence>MRRIRRSLLAAIALLPLLPGLAAAAEIRVMCSGGFTAALKRLIPEFERASGHHVALALGASMGNAPDAIPNRLARGEPADLVIIAGEAVDALIAAGQVRPGSRTDLVLSRIGVTVRAGAPHPDIATPEAVARMLLEAPSIAYSASASGVYVSTELVQRLGIADQVLPKARRILSERVAAVVARGEAAVGLQQVSEILGVPGAAYVGALPDALQRVTAFSAGLAIRAEQPEAAAALVAYLRSPAAWPVIHETGLDPAP</sequence>
<dbReference type="AlphaFoldDB" id="A0A327LZ92"/>
<feature type="signal peptide" evidence="1">
    <location>
        <begin position="1"/>
        <end position="24"/>
    </location>
</feature>
<proteinExistence type="predicted"/>
<dbReference type="PANTHER" id="PTHR30632">
    <property type="entry name" value="MOLYBDATE-BINDING PERIPLASMIC PROTEIN"/>
    <property type="match status" value="1"/>
</dbReference>
<keyword evidence="1" id="KW-0732">Signal</keyword>
<accession>A0A327LZ92</accession>
<name>A0A327LZ92_9PROT</name>
<dbReference type="OrthoDB" id="8216219at2"/>
<dbReference type="InterPro" id="IPR050682">
    <property type="entry name" value="ModA/WtpA"/>
</dbReference>